<dbReference type="InterPro" id="IPR036844">
    <property type="entry name" value="Hint_dom_sf"/>
</dbReference>
<name>R8BIW3_PHAM7</name>
<reference evidence="3" key="1">
    <citation type="journal article" date="2013" name="Genome Announc.">
        <title>Draft genome sequence of the ascomycete Phaeoacremonium aleophilum strain UCR-PA7, a causal agent of the esca disease complex in grapevines.</title>
        <authorList>
            <person name="Blanco-Ulate B."/>
            <person name="Rolshausen P."/>
            <person name="Cantu D."/>
        </authorList>
    </citation>
    <scope>NUCLEOTIDE SEQUENCE [LARGE SCALE GENOMIC DNA]</scope>
    <source>
        <strain evidence="3">UCR-PA7</strain>
    </source>
</reference>
<keyword evidence="3" id="KW-1185">Reference proteome</keyword>
<evidence type="ECO:0000313" key="3">
    <source>
        <dbReference type="Proteomes" id="UP000014074"/>
    </source>
</evidence>
<dbReference type="RefSeq" id="XP_007916008.1">
    <property type="nucleotide sequence ID" value="XM_007917817.1"/>
</dbReference>
<dbReference type="PANTHER" id="PTHR10579">
    <property type="entry name" value="CALCIUM-ACTIVATED CHLORIDE CHANNEL REGULATOR"/>
    <property type="match status" value="1"/>
</dbReference>
<dbReference type="Proteomes" id="UP000014074">
    <property type="component" value="Unassembled WGS sequence"/>
</dbReference>
<dbReference type="PROSITE" id="PS50234">
    <property type="entry name" value="VWFA"/>
    <property type="match status" value="1"/>
</dbReference>
<gene>
    <name evidence="2" type="ORF">UCRPA7_5270</name>
</gene>
<dbReference type="Pfam" id="PF14623">
    <property type="entry name" value="Vint"/>
    <property type="match status" value="1"/>
</dbReference>
<dbReference type="Pfam" id="PF00092">
    <property type="entry name" value="VWA"/>
    <property type="match status" value="1"/>
</dbReference>
<dbReference type="EMBL" id="KB933176">
    <property type="protein sequence ID" value="EON99260.1"/>
    <property type="molecule type" value="Genomic_DNA"/>
</dbReference>
<dbReference type="OrthoDB" id="10264538at2759"/>
<accession>R8BIW3</accession>
<dbReference type="InterPro" id="IPR039510">
    <property type="entry name" value="Vint_dom"/>
</dbReference>
<evidence type="ECO:0000313" key="2">
    <source>
        <dbReference type="EMBL" id="EON99260.1"/>
    </source>
</evidence>
<dbReference type="InterPro" id="IPR036465">
    <property type="entry name" value="vWFA_dom_sf"/>
</dbReference>
<sequence>MSMSHVPCDIVLVIDVSGSMGADAPVPTNPGERSERFGLSVLDLVKHAALTILETLDDRDRLGIVTFATKSKVIQPLTFMNKKNKKKAKSNIESMYPLDMTNLWHGIRDSLGLFDGDFDTGRVPAVMVLTDGLPNHMCPPQGYVPKLRKTHIPATIHTFGFGYSLRSGLLKSIAETGGGNYAFIPDAGMIGTVFVHAVANLQSTYANNASLRLNYPGHVNLYQTTGPSADTQEPIQVGGSNQLTIPLGNIQYGQSRDIYLRYDNNPTNRDDFLAPPILSAVLEFNLMTSQVHKLVAHRSLSNFTTMTEAEIAYHVSRSKICGFLSSLYPLRSDFEHNAVDWHFSLGSTKLRGLVATLPAANYADTKNVSLMEDLSAPEPKGQVLLALSRQDYWKKWGAHYLLSLLNAHAKQICNSFKDPGPLQYGVDSPLFIQCRDRLDEAFDNLPAPKPSNYTEYRGPIYMSSYNSSSNPCFAGCSTVTLANGKDIAVSTMRKGMRVATPLGPRRVVAILKTPVRREIMCKVGGLLVTPWHPVSLDGKSWAFPSDIADGAVRYSGAIYSILLQKDRQVDAHAVKAGGLWGVTLGHGLLAGDDVRAHHYLGNYSAVVRSLKGLRLDHNGVALGGGVKRSKSNGLVCGFKKPMVRRREVIPSALVQTKVVYA</sequence>
<dbReference type="GeneID" id="19325807"/>
<dbReference type="AlphaFoldDB" id="R8BIW3"/>
<dbReference type="eggNOG" id="ENOG502REND">
    <property type="taxonomic scope" value="Eukaryota"/>
</dbReference>
<feature type="domain" description="VWFA" evidence="1">
    <location>
        <begin position="9"/>
        <end position="198"/>
    </location>
</feature>
<dbReference type="InterPro" id="IPR032838">
    <property type="entry name" value="Vwaint_dom"/>
</dbReference>
<dbReference type="PANTHER" id="PTHR10579:SF156">
    <property type="entry name" value="VWFA DOMAIN-CONTAINING PROTEIN"/>
    <property type="match status" value="1"/>
</dbReference>
<dbReference type="HOGENOM" id="CLU_013635_0_0_1"/>
<dbReference type="Gene3D" id="3.40.50.410">
    <property type="entry name" value="von Willebrand factor, type A domain"/>
    <property type="match status" value="1"/>
</dbReference>
<protein>
    <submittedName>
        <fullName evidence="2">Putative u-box domain-containing protein</fullName>
    </submittedName>
</protein>
<evidence type="ECO:0000259" key="1">
    <source>
        <dbReference type="PROSITE" id="PS50234"/>
    </source>
</evidence>
<dbReference type="KEGG" id="tmn:UCRPA7_5270"/>
<dbReference type="InterPro" id="IPR002035">
    <property type="entry name" value="VWF_A"/>
</dbReference>
<dbReference type="SUPFAM" id="SSF51294">
    <property type="entry name" value="Hedgehog/intein (Hint) domain"/>
    <property type="match status" value="1"/>
</dbReference>
<organism evidence="2 3">
    <name type="scientific">Phaeoacremonium minimum (strain UCR-PA7)</name>
    <name type="common">Esca disease fungus</name>
    <name type="synonym">Togninia minima</name>
    <dbReference type="NCBI Taxonomy" id="1286976"/>
    <lineage>
        <taxon>Eukaryota</taxon>
        <taxon>Fungi</taxon>
        <taxon>Dikarya</taxon>
        <taxon>Ascomycota</taxon>
        <taxon>Pezizomycotina</taxon>
        <taxon>Sordariomycetes</taxon>
        <taxon>Sordariomycetidae</taxon>
        <taxon>Togniniales</taxon>
        <taxon>Togniniaceae</taxon>
        <taxon>Phaeoacremonium</taxon>
    </lineage>
</organism>
<dbReference type="InterPro" id="IPR051266">
    <property type="entry name" value="CLCR"/>
</dbReference>
<proteinExistence type="predicted"/>
<dbReference type="SUPFAM" id="SSF53300">
    <property type="entry name" value="vWA-like"/>
    <property type="match status" value="1"/>
</dbReference>
<dbReference type="Pfam" id="PF14624">
    <property type="entry name" value="Vwaint"/>
    <property type="match status" value="1"/>
</dbReference>
<dbReference type="SMART" id="SM00327">
    <property type="entry name" value="VWA"/>
    <property type="match status" value="1"/>
</dbReference>